<evidence type="ECO:0000313" key="2">
    <source>
        <dbReference type="Proteomes" id="UP000241167"/>
    </source>
</evidence>
<protein>
    <submittedName>
        <fullName evidence="1">Uncharacterized protein</fullName>
    </submittedName>
</protein>
<comment type="caution">
    <text evidence="1">The sequence shown here is derived from an EMBL/GenBank/DDBJ whole genome shotgun (WGS) entry which is preliminary data.</text>
</comment>
<dbReference type="RefSeq" id="WP_106514405.1">
    <property type="nucleotide sequence ID" value="NZ_PXYI01000006.1"/>
</dbReference>
<proteinExistence type="predicted"/>
<gene>
    <name evidence="1" type="ORF">C7I55_17965</name>
</gene>
<organism evidence="1 2">
    <name type="scientific">Allosphingosinicella deserti</name>
    <dbReference type="NCBI Taxonomy" id="2116704"/>
    <lineage>
        <taxon>Bacteria</taxon>
        <taxon>Pseudomonadati</taxon>
        <taxon>Pseudomonadota</taxon>
        <taxon>Alphaproteobacteria</taxon>
        <taxon>Sphingomonadales</taxon>
        <taxon>Sphingomonadaceae</taxon>
        <taxon>Allosphingosinicella</taxon>
    </lineage>
</organism>
<dbReference type="AlphaFoldDB" id="A0A2P7QK43"/>
<name>A0A2P7QK43_9SPHN</name>
<dbReference type="EMBL" id="PXYI01000006">
    <property type="protein sequence ID" value="PSJ38339.1"/>
    <property type="molecule type" value="Genomic_DNA"/>
</dbReference>
<evidence type="ECO:0000313" key="1">
    <source>
        <dbReference type="EMBL" id="PSJ38339.1"/>
    </source>
</evidence>
<reference evidence="1 2" key="1">
    <citation type="submission" date="2018-03" db="EMBL/GenBank/DDBJ databases">
        <title>The draft genome of Sphingosinicella sp. GL-C-18.</title>
        <authorList>
            <person name="Liu L."/>
            <person name="Li L."/>
            <person name="Liang L."/>
            <person name="Zhang X."/>
            <person name="Wang T."/>
        </authorList>
    </citation>
    <scope>NUCLEOTIDE SEQUENCE [LARGE SCALE GENOMIC DNA]</scope>
    <source>
        <strain evidence="1 2">GL-C-18</strain>
    </source>
</reference>
<sequence>MSLIGVACSAAAPVASPRDPAGAVADSRIPFRDPYRADMVQSADRTLRALKADGGECLEARFLRVRVQQAPNVLPGYRRELRPNWQAEDLAAPPFTTGQSFRNGAARFAVAVADRPQDGWTGIVIVTNTYWDAASRDALTACRGLRSSSRKAGS</sequence>
<dbReference type="Proteomes" id="UP000241167">
    <property type="component" value="Unassembled WGS sequence"/>
</dbReference>
<accession>A0A2P7QK43</accession>
<dbReference type="OrthoDB" id="7595713at2"/>
<keyword evidence="2" id="KW-1185">Reference proteome</keyword>